<evidence type="ECO:0000313" key="3">
    <source>
        <dbReference type="Proteomes" id="UP000092668"/>
    </source>
</evidence>
<feature type="region of interest" description="Disordered" evidence="1">
    <location>
        <begin position="1"/>
        <end position="21"/>
    </location>
</feature>
<name>A0A1B8SM36_9MYCO</name>
<evidence type="ECO:0000256" key="1">
    <source>
        <dbReference type="SAM" id="MobiDB-lite"/>
    </source>
</evidence>
<organism evidence="2 3">
    <name type="scientific">Mycolicibacter kumamotonensis</name>
    <dbReference type="NCBI Taxonomy" id="354243"/>
    <lineage>
        <taxon>Bacteria</taxon>
        <taxon>Bacillati</taxon>
        <taxon>Actinomycetota</taxon>
        <taxon>Actinomycetes</taxon>
        <taxon>Mycobacteriales</taxon>
        <taxon>Mycobacteriaceae</taxon>
        <taxon>Mycolicibacter</taxon>
    </lineage>
</organism>
<keyword evidence="3" id="KW-1185">Reference proteome</keyword>
<dbReference type="EMBL" id="LFOE01000001">
    <property type="protein sequence ID" value="OBY33764.1"/>
    <property type="molecule type" value="Genomic_DNA"/>
</dbReference>
<reference evidence="2 3" key="1">
    <citation type="submission" date="2015-06" db="EMBL/GenBank/DDBJ databases">
        <title>Genome sequence of Mycobacterium kumamotonense strain Roo.</title>
        <authorList>
            <person name="Greninger A.L."/>
            <person name="Cunningham G."/>
            <person name="Miller S."/>
        </authorList>
    </citation>
    <scope>NUCLEOTIDE SEQUENCE [LARGE SCALE GENOMIC DNA]</scope>
    <source>
        <strain evidence="2 3">Roo</strain>
    </source>
</reference>
<accession>A0A1B8SM36</accession>
<protein>
    <submittedName>
        <fullName evidence="2">Uncharacterized protein</fullName>
    </submittedName>
</protein>
<gene>
    <name evidence="2" type="ORF">ACT18_00380</name>
</gene>
<dbReference type="Proteomes" id="UP000092668">
    <property type="component" value="Unassembled WGS sequence"/>
</dbReference>
<evidence type="ECO:0000313" key="2">
    <source>
        <dbReference type="EMBL" id="OBY33764.1"/>
    </source>
</evidence>
<dbReference type="AlphaFoldDB" id="A0A1B8SM36"/>
<comment type="caution">
    <text evidence="2">The sequence shown here is derived from an EMBL/GenBank/DDBJ whole genome shotgun (WGS) entry which is preliminary data.</text>
</comment>
<proteinExistence type="predicted"/>
<sequence length="61" mass="6030">MSGAPAQAVPGMEQTCGGPGQPQCAAADPALKCAFTAFATLRPCNWLGQEVPVGTPGSLNG</sequence>